<reference evidence="17 18" key="1">
    <citation type="submission" date="2014-09" db="EMBL/GenBank/DDBJ databases">
        <authorList>
            <person name="Magalhaes I.L.F."/>
            <person name="Oliveira U."/>
            <person name="Santos F.R."/>
            <person name="Vidigal T.H.D.A."/>
            <person name="Brescovit A.D."/>
            <person name="Santos A.J."/>
        </authorList>
    </citation>
    <scope>NUCLEOTIDE SEQUENCE [LARGE SCALE GENOMIC DNA]</scope>
</reference>
<dbReference type="Proteomes" id="UP000054845">
    <property type="component" value="Unassembled WGS sequence"/>
</dbReference>
<keyword evidence="13 14" id="KW-0539">Nucleus</keyword>
<dbReference type="InterPro" id="IPR010285">
    <property type="entry name" value="DNA_helicase_pif1-like_DEAD"/>
</dbReference>
<evidence type="ECO:0000256" key="3">
    <source>
        <dbReference type="ARBA" id="ARBA00022741"/>
    </source>
</evidence>
<dbReference type="Pfam" id="PF21530">
    <property type="entry name" value="Pif1_2B_dom"/>
    <property type="match status" value="1"/>
</dbReference>
<dbReference type="AlphaFoldDB" id="A0A0P1BIQ6"/>
<dbReference type="GO" id="GO:0006281">
    <property type="term" value="P:DNA repair"/>
    <property type="evidence" value="ECO:0007669"/>
    <property type="project" value="UniProtKB-UniRule"/>
</dbReference>
<evidence type="ECO:0000256" key="6">
    <source>
        <dbReference type="ARBA" id="ARBA00022806"/>
    </source>
</evidence>
<dbReference type="GO" id="GO:0005524">
    <property type="term" value="F:ATP binding"/>
    <property type="evidence" value="ECO:0007669"/>
    <property type="project" value="UniProtKB-UniRule"/>
</dbReference>
<feature type="region of interest" description="Disordered" evidence="15">
    <location>
        <begin position="28"/>
        <end position="162"/>
    </location>
</feature>
<evidence type="ECO:0000256" key="14">
    <source>
        <dbReference type="HAMAP-Rule" id="MF_03176"/>
    </source>
</evidence>
<dbReference type="SUPFAM" id="SSF52540">
    <property type="entry name" value="P-loop containing nucleoside triphosphate hydrolases"/>
    <property type="match status" value="2"/>
</dbReference>
<dbReference type="EC" id="5.6.2.3" evidence="14"/>
<sequence>MSGLRTMKRSWSGNAEDLGESDVVFLRTSQQVSTSNPNLQPIASGSQSAKTHTPRRKSGDPLGLLPSSEIKPAAASSGVPIEWSPTPSPVRNQRTLDKVAKDLTNRMDAGREERPEAASKGTKRRKGEIKFGAARKPSNDAKRDSAIESNASQQEEASSSRFIPSIFNKSAAQLREDRKLAGVNPLHRSGSTSSDASGVREKKPKLSKVFLSKEQQMIYQLVVDEGKSVFFTGSAGTGKSVLLREIIAGLRRKFAAKQQQDCIAVTASTGIAACNIGGVTLHSFAGIGLGTDPTPVLVTKIKRNRKAAGRWLRTKVLIIDEVSMIDPALFDKLEEVARAMRKSPRSFGGIQIVVTGDFFQLPPVAKKGEATRFAFEAQKWDEAITHKVNLTQVFRQKDETFIQMLNEMRFGRMSEDTIKRFRQLDRRPQAQVGITPTDLFPMRHEVERANTGRLDALRQPSKAFRALDGGSLPETERARILDSFLAPQVVYLKVNAQVMLIKNTDDVLVNGSIGKITGFMDLSEYKSRISAGQDLTKTKKDGSVDLVKDEIAESTEFKGAIKPGAAGSVAGDRSRSTSPVKTPAPGQQFPLVNFVVPGGVRAELVIPETWKNEDSMGTVLASRTQVPLILAWAMSIHKAQGQTISCCKVDLTKTFEKGQAYVAISRATSLEGLQVVGFKPEAVKAHDRVIEWSKTLNILAPS</sequence>
<evidence type="ECO:0000313" key="18">
    <source>
        <dbReference type="Proteomes" id="UP000054845"/>
    </source>
</evidence>
<evidence type="ECO:0000313" key="17">
    <source>
        <dbReference type="EMBL" id="CEH15928.1"/>
    </source>
</evidence>
<evidence type="ECO:0000256" key="12">
    <source>
        <dbReference type="ARBA" id="ARBA00023235"/>
    </source>
</evidence>
<feature type="domain" description="AAA+ ATPase" evidence="16">
    <location>
        <begin position="225"/>
        <end position="385"/>
    </location>
</feature>
<evidence type="ECO:0000256" key="2">
    <source>
        <dbReference type="ARBA" id="ARBA00004604"/>
    </source>
</evidence>
<dbReference type="GO" id="GO:0006310">
    <property type="term" value="P:DNA recombination"/>
    <property type="evidence" value="ECO:0007669"/>
    <property type="project" value="UniProtKB-UniRule"/>
</dbReference>
<keyword evidence="11 14" id="KW-0234">DNA repair</keyword>
<accession>A0A0P1BIQ6</accession>
<evidence type="ECO:0000256" key="1">
    <source>
        <dbReference type="ARBA" id="ARBA00001946"/>
    </source>
</evidence>
<feature type="region of interest" description="Disordered" evidence="15">
    <location>
        <begin position="563"/>
        <end position="584"/>
    </location>
</feature>
<comment type="catalytic activity">
    <reaction evidence="14">
        <text>ATP + H2O = ADP + phosphate + H(+)</text>
        <dbReference type="Rhea" id="RHEA:13065"/>
        <dbReference type="ChEBI" id="CHEBI:15377"/>
        <dbReference type="ChEBI" id="CHEBI:15378"/>
        <dbReference type="ChEBI" id="CHEBI:30616"/>
        <dbReference type="ChEBI" id="CHEBI:43474"/>
        <dbReference type="ChEBI" id="CHEBI:456216"/>
        <dbReference type="EC" id="5.6.2.3"/>
    </reaction>
</comment>
<feature type="region of interest" description="Disordered" evidence="15">
    <location>
        <begin position="180"/>
        <end position="200"/>
    </location>
</feature>
<keyword evidence="7 14" id="KW-0067">ATP-binding</keyword>
<comment type="subcellular location">
    <subcellularLocation>
        <location evidence="2">Nucleus</location>
        <location evidence="2">Nucleolus</location>
    </subcellularLocation>
    <subcellularLocation>
        <location evidence="14">Nucleus</location>
    </subcellularLocation>
    <subcellularLocation>
        <location evidence="14">Mitochondrion</location>
    </subcellularLocation>
</comment>
<evidence type="ECO:0000256" key="15">
    <source>
        <dbReference type="SAM" id="MobiDB-lite"/>
    </source>
</evidence>
<keyword evidence="18" id="KW-1185">Reference proteome</keyword>
<evidence type="ECO:0000256" key="5">
    <source>
        <dbReference type="ARBA" id="ARBA00022801"/>
    </source>
</evidence>
<dbReference type="GO" id="GO:0005730">
    <property type="term" value="C:nucleolus"/>
    <property type="evidence" value="ECO:0007669"/>
    <property type="project" value="UniProtKB-SubCell"/>
</dbReference>
<dbReference type="EMBL" id="CCYA01000273">
    <property type="protein sequence ID" value="CEH15928.1"/>
    <property type="molecule type" value="Genomic_DNA"/>
</dbReference>
<dbReference type="PANTHER" id="PTHR47642">
    <property type="entry name" value="ATP-DEPENDENT DNA HELICASE"/>
    <property type="match status" value="1"/>
</dbReference>
<keyword evidence="3 14" id="KW-0547">Nucleotide-binding</keyword>
<feature type="DNA-binding region" evidence="14">
    <location>
        <begin position="659"/>
        <end position="678"/>
    </location>
</feature>
<feature type="compositionally biased region" description="Polar residues" evidence="15">
    <location>
        <begin position="28"/>
        <end position="51"/>
    </location>
</feature>
<gene>
    <name evidence="14" type="primary">PIF1</name>
</gene>
<keyword evidence="4 14" id="KW-0227">DNA damage</keyword>
<evidence type="ECO:0000256" key="4">
    <source>
        <dbReference type="ARBA" id="ARBA00022763"/>
    </source>
</evidence>
<organism evidence="17 18">
    <name type="scientific">Ceraceosorus bombacis</name>
    <dbReference type="NCBI Taxonomy" id="401625"/>
    <lineage>
        <taxon>Eukaryota</taxon>
        <taxon>Fungi</taxon>
        <taxon>Dikarya</taxon>
        <taxon>Basidiomycota</taxon>
        <taxon>Ustilaginomycotina</taxon>
        <taxon>Exobasidiomycetes</taxon>
        <taxon>Ceraceosorales</taxon>
        <taxon>Ceraceosoraceae</taxon>
        <taxon>Ceraceosorus</taxon>
    </lineage>
</organism>
<dbReference type="OrthoDB" id="432234at2759"/>
<dbReference type="InterPro" id="IPR051055">
    <property type="entry name" value="PIF1_helicase"/>
</dbReference>
<dbReference type="PANTHER" id="PTHR47642:SF5">
    <property type="entry name" value="ATP-DEPENDENT DNA HELICASE"/>
    <property type="match status" value="1"/>
</dbReference>
<feature type="compositionally biased region" description="Basic and acidic residues" evidence="15">
    <location>
        <begin position="137"/>
        <end position="146"/>
    </location>
</feature>
<dbReference type="InterPro" id="IPR048293">
    <property type="entry name" value="PIF1_RRM3_pfh1"/>
</dbReference>
<evidence type="ECO:0000256" key="7">
    <source>
        <dbReference type="ARBA" id="ARBA00022840"/>
    </source>
</evidence>
<feature type="compositionally biased region" description="Low complexity" evidence="15">
    <location>
        <begin position="147"/>
        <end position="160"/>
    </location>
</feature>
<dbReference type="InterPro" id="IPR003593">
    <property type="entry name" value="AAA+_ATPase"/>
</dbReference>
<comment type="function">
    <text evidence="14">DNA-dependent ATPase and 5'-3' DNA helicase required for the maintenance of both mitochondrial and nuclear genome stability.</text>
</comment>
<keyword evidence="12 14" id="KW-0413">Isomerase</keyword>
<dbReference type="InterPro" id="IPR049163">
    <property type="entry name" value="Pif1-like_2B_dom"/>
</dbReference>
<evidence type="ECO:0000259" key="16">
    <source>
        <dbReference type="SMART" id="SM00382"/>
    </source>
</evidence>
<keyword evidence="6 14" id="KW-0347">Helicase</keyword>
<comment type="cofactor">
    <cofactor evidence="1 14">
        <name>Mg(2+)</name>
        <dbReference type="ChEBI" id="CHEBI:18420"/>
    </cofactor>
</comment>
<evidence type="ECO:0000256" key="8">
    <source>
        <dbReference type="ARBA" id="ARBA00023125"/>
    </source>
</evidence>
<dbReference type="GO" id="GO:0000723">
    <property type="term" value="P:telomere maintenance"/>
    <property type="evidence" value="ECO:0007669"/>
    <property type="project" value="InterPro"/>
</dbReference>
<feature type="compositionally biased region" description="Basic and acidic residues" evidence="15">
    <location>
        <begin position="94"/>
        <end position="117"/>
    </location>
</feature>
<dbReference type="HAMAP" id="MF_03176">
    <property type="entry name" value="PIF1"/>
    <property type="match status" value="1"/>
</dbReference>
<dbReference type="GO" id="GO:0043139">
    <property type="term" value="F:5'-3' DNA helicase activity"/>
    <property type="evidence" value="ECO:0007669"/>
    <property type="project" value="UniProtKB-UniRule"/>
</dbReference>
<dbReference type="CDD" id="cd18037">
    <property type="entry name" value="DEXSc_Pif1_like"/>
    <property type="match status" value="1"/>
</dbReference>
<dbReference type="SMART" id="SM00382">
    <property type="entry name" value="AAA"/>
    <property type="match status" value="1"/>
</dbReference>
<comment type="similarity">
    <text evidence="14">Belongs to the helicase family. PIF1 subfamily.</text>
</comment>
<dbReference type="GO" id="GO:0005739">
    <property type="term" value="C:mitochondrion"/>
    <property type="evidence" value="ECO:0007669"/>
    <property type="project" value="UniProtKB-SubCell"/>
</dbReference>
<dbReference type="Gene3D" id="3.40.50.300">
    <property type="entry name" value="P-loop containing nucleotide triphosphate hydrolases"/>
    <property type="match status" value="1"/>
</dbReference>
<dbReference type="InterPro" id="IPR027417">
    <property type="entry name" value="P-loop_NTPase"/>
</dbReference>
<evidence type="ECO:0000256" key="10">
    <source>
        <dbReference type="ARBA" id="ARBA00023172"/>
    </source>
</evidence>
<evidence type="ECO:0000256" key="13">
    <source>
        <dbReference type="ARBA" id="ARBA00023242"/>
    </source>
</evidence>
<proteinExistence type="inferred from homology"/>
<keyword evidence="8 14" id="KW-0238">DNA-binding</keyword>
<evidence type="ECO:0000256" key="11">
    <source>
        <dbReference type="ARBA" id="ARBA00023204"/>
    </source>
</evidence>
<keyword evidence="9 14" id="KW-0496">Mitochondrion</keyword>
<keyword evidence="5 14" id="KW-0378">Hydrolase</keyword>
<dbReference type="GO" id="GO:0003697">
    <property type="term" value="F:single-stranded DNA binding"/>
    <property type="evidence" value="ECO:0007669"/>
    <property type="project" value="UniProtKB-ARBA"/>
</dbReference>
<comment type="subunit">
    <text evidence="14">Monomer.</text>
</comment>
<evidence type="ECO:0000256" key="9">
    <source>
        <dbReference type="ARBA" id="ARBA00023128"/>
    </source>
</evidence>
<keyword evidence="10 14" id="KW-0233">DNA recombination</keyword>
<name>A0A0P1BIQ6_9BASI</name>
<protein>
    <recommendedName>
        <fullName evidence="14">ATP-dependent DNA helicase PIF1</fullName>
        <ecNumber evidence="14">5.6.2.3</ecNumber>
    </recommendedName>
    <alternativeName>
        <fullName evidence="14">DNA 5'-3' helicase PIF1</fullName>
    </alternativeName>
    <alternativeName>
        <fullName evidence="14">DNA repair and recombination helicase PIF1</fullName>
    </alternativeName>
</protein>
<dbReference type="FunFam" id="3.40.50.300:FF:001226">
    <property type="entry name" value="ATP-dependent DNA helicase PIF1"/>
    <property type="match status" value="1"/>
</dbReference>
<dbReference type="STRING" id="401625.A0A0P1BIQ6"/>
<dbReference type="Pfam" id="PF05970">
    <property type="entry name" value="PIF1"/>
    <property type="match status" value="1"/>
</dbReference>
<dbReference type="GO" id="GO:0016887">
    <property type="term" value="F:ATP hydrolysis activity"/>
    <property type="evidence" value="ECO:0007669"/>
    <property type="project" value="RHEA"/>
</dbReference>
<feature type="binding site" evidence="14">
    <location>
        <begin position="233"/>
        <end position="240"/>
    </location>
    <ligand>
        <name>ATP</name>
        <dbReference type="ChEBI" id="CHEBI:30616"/>
    </ligand>
</feature>
<dbReference type="CDD" id="cd18809">
    <property type="entry name" value="SF1_C_RecD"/>
    <property type="match status" value="1"/>
</dbReference>